<proteinExistence type="predicted"/>
<dbReference type="Proteomes" id="UP000053766">
    <property type="component" value="Unassembled WGS sequence"/>
</dbReference>
<name>A0A0D8XPM1_DICVI</name>
<organism evidence="2 3">
    <name type="scientific">Dictyocaulus viviparus</name>
    <name type="common">Bovine lungworm</name>
    <dbReference type="NCBI Taxonomy" id="29172"/>
    <lineage>
        <taxon>Eukaryota</taxon>
        <taxon>Metazoa</taxon>
        <taxon>Ecdysozoa</taxon>
        <taxon>Nematoda</taxon>
        <taxon>Chromadorea</taxon>
        <taxon>Rhabditida</taxon>
        <taxon>Rhabditina</taxon>
        <taxon>Rhabditomorpha</taxon>
        <taxon>Strongyloidea</taxon>
        <taxon>Metastrongylidae</taxon>
        <taxon>Dictyocaulus</taxon>
    </lineage>
</organism>
<evidence type="ECO:0000313" key="3">
    <source>
        <dbReference type="Proteomes" id="UP000053766"/>
    </source>
</evidence>
<reference evidence="2 3" key="1">
    <citation type="submission" date="2013-11" db="EMBL/GenBank/DDBJ databases">
        <title>Draft genome of the bovine lungworm Dictyocaulus viviparus.</title>
        <authorList>
            <person name="Mitreva M."/>
        </authorList>
    </citation>
    <scope>NUCLEOTIDE SEQUENCE [LARGE SCALE GENOMIC DNA]</scope>
    <source>
        <strain evidence="2 3">HannoverDv2000</strain>
    </source>
</reference>
<evidence type="ECO:0000313" key="2">
    <source>
        <dbReference type="EMBL" id="KJH45729.1"/>
    </source>
</evidence>
<sequence length="140" mass="15800">MGDSSPEPLDELDEPRCRRVVRWQSVRIVCGEHNGSPAFRGLRRTGTVPAMRSSAKGLKNRNDVFDGQHSYLRVPSHSGRTSPSIASNTSEPESCIDDVHYQDDDDIDIGECLFIDYCNCKISFISLRYEDTTFTLKNIQ</sequence>
<protein>
    <submittedName>
        <fullName evidence="2">Uncharacterized protein</fullName>
    </submittedName>
</protein>
<evidence type="ECO:0000256" key="1">
    <source>
        <dbReference type="SAM" id="MobiDB-lite"/>
    </source>
</evidence>
<feature type="region of interest" description="Disordered" evidence="1">
    <location>
        <begin position="71"/>
        <end position="92"/>
    </location>
</feature>
<gene>
    <name evidence="2" type="ORF">DICVIV_08236</name>
</gene>
<accession>A0A0D8XPM1</accession>
<feature type="compositionally biased region" description="Polar residues" evidence="1">
    <location>
        <begin position="78"/>
        <end position="92"/>
    </location>
</feature>
<reference evidence="3" key="2">
    <citation type="journal article" date="2016" name="Sci. Rep.">
        <title>Dictyocaulus viviparus genome, variome and transcriptome elucidate lungworm biology and support future intervention.</title>
        <authorList>
            <person name="McNulty S.N."/>
            <person name="Strube C."/>
            <person name="Rosa B.A."/>
            <person name="Martin J.C."/>
            <person name="Tyagi R."/>
            <person name="Choi Y.J."/>
            <person name="Wang Q."/>
            <person name="Hallsworth Pepin K."/>
            <person name="Zhang X."/>
            <person name="Ozersky P."/>
            <person name="Wilson R.K."/>
            <person name="Sternberg P.W."/>
            <person name="Gasser R.B."/>
            <person name="Mitreva M."/>
        </authorList>
    </citation>
    <scope>NUCLEOTIDE SEQUENCE [LARGE SCALE GENOMIC DNA]</scope>
    <source>
        <strain evidence="3">HannoverDv2000</strain>
    </source>
</reference>
<dbReference type="OrthoDB" id="5855187at2759"/>
<dbReference type="EMBL" id="KN716390">
    <property type="protein sequence ID" value="KJH45729.1"/>
    <property type="molecule type" value="Genomic_DNA"/>
</dbReference>
<dbReference type="AlphaFoldDB" id="A0A0D8XPM1"/>
<keyword evidence="3" id="KW-1185">Reference proteome</keyword>